<feature type="compositionally biased region" description="Basic and acidic residues" evidence="1">
    <location>
        <begin position="243"/>
        <end position="260"/>
    </location>
</feature>
<keyword evidence="2" id="KW-0472">Membrane</keyword>
<feature type="transmembrane region" description="Helical" evidence="2">
    <location>
        <begin position="116"/>
        <end position="134"/>
    </location>
</feature>
<keyword evidence="2" id="KW-1133">Transmembrane helix</keyword>
<reference evidence="3" key="1">
    <citation type="journal article" date="2021" name="PeerJ">
        <title>Extensive microbial diversity within the chicken gut microbiome revealed by metagenomics and culture.</title>
        <authorList>
            <person name="Gilroy R."/>
            <person name="Ravi A."/>
            <person name="Getino M."/>
            <person name="Pursley I."/>
            <person name="Horton D.L."/>
            <person name="Alikhan N.F."/>
            <person name="Baker D."/>
            <person name="Gharbi K."/>
            <person name="Hall N."/>
            <person name="Watson M."/>
            <person name="Adriaenssens E.M."/>
            <person name="Foster-Nyarko E."/>
            <person name="Jarju S."/>
            <person name="Secka A."/>
            <person name="Antonio M."/>
            <person name="Oren A."/>
            <person name="Chaudhuri R.R."/>
            <person name="La Ragione R."/>
            <person name="Hildebrand F."/>
            <person name="Pallen M.J."/>
        </authorList>
    </citation>
    <scope>NUCLEOTIDE SEQUENCE</scope>
    <source>
        <strain evidence="3">CHK32-1732</strain>
    </source>
</reference>
<reference evidence="3" key="2">
    <citation type="submission" date="2021-04" db="EMBL/GenBank/DDBJ databases">
        <authorList>
            <person name="Gilroy R."/>
        </authorList>
    </citation>
    <scope>NUCLEOTIDE SEQUENCE</scope>
    <source>
        <strain evidence="3">CHK32-1732</strain>
    </source>
</reference>
<feature type="transmembrane region" description="Helical" evidence="2">
    <location>
        <begin position="173"/>
        <end position="192"/>
    </location>
</feature>
<dbReference type="Proteomes" id="UP000824190">
    <property type="component" value="Unassembled WGS sequence"/>
</dbReference>
<organism evidence="3 4">
    <name type="scientific">Candidatus Corynebacterium avicola</name>
    <dbReference type="NCBI Taxonomy" id="2838527"/>
    <lineage>
        <taxon>Bacteria</taxon>
        <taxon>Bacillati</taxon>
        <taxon>Actinomycetota</taxon>
        <taxon>Actinomycetes</taxon>
        <taxon>Mycobacteriales</taxon>
        <taxon>Corynebacteriaceae</taxon>
        <taxon>Corynebacterium</taxon>
    </lineage>
</organism>
<dbReference type="AlphaFoldDB" id="A0A9D1UMT4"/>
<feature type="compositionally biased region" description="Basic and acidic residues" evidence="1">
    <location>
        <begin position="21"/>
        <end position="32"/>
    </location>
</feature>
<accession>A0A9D1UMT4</accession>
<evidence type="ECO:0000256" key="2">
    <source>
        <dbReference type="SAM" id="Phobius"/>
    </source>
</evidence>
<feature type="region of interest" description="Disordered" evidence="1">
    <location>
        <begin position="1"/>
        <end position="32"/>
    </location>
</feature>
<keyword evidence="2" id="KW-0812">Transmembrane</keyword>
<comment type="caution">
    <text evidence="3">The sequence shown here is derived from an EMBL/GenBank/DDBJ whole genome shotgun (WGS) entry which is preliminary data.</text>
</comment>
<feature type="compositionally biased region" description="Low complexity" evidence="1">
    <location>
        <begin position="11"/>
        <end position="20"/>
    </location>
</feature>
<protein>
    <submittedName>
        <fullName evidence="3">Uncharacterized protein</fullName>
    </submittedName>
</protein>
<feature type="region of interest" description="Disordered" evidence="1">
    <location>
        <begin position="236"/>
        <end position="291"/>
    </location>
</feature>
<sequence length="291" mass="31185">MSDKASKKASNKAATAATASKEVEKPSREEINSRRAQAIDKHIAELQEQNGGDLRKAERAAAGTIVLGNSLPVLLCGGILMLVVLFLPHSGSVHGYDVLLNSERANAFVTTLPERIYSWLALVGGVLLTFGTVFSRSSLVVWVNWIVSGIGWVYAILAIGMRQSRPPTEPGDGPAIGLILGLVGLLLIFITLSSRLLRRGAVQKEIAARRRVLADADEESRAKQLVLRTGLAPVATEDLSQPEDNRRGRARARREAREAEQAESGAVPTQATNEDTAEAPAPDSASDGEQH</sequence>
<evidence type="ECO:0000313" key="3">
    <source>
        <dbReference type="EMBL" id="HIW92175.1"/>
    </source>
</evidence>
<feature type="transmembrane region" description="Helical" evidence="2">
    <location>
        <begin position="141"/>
        <end position="161"/>
    </location>
</feature>
<evidence type="ECO:0000256" key="1">
    <source>
        <dbReference type="SAM" id="MobiDB-lite"/>
    </source>
</evidence>
<name>A0A9D1UMT4_9CORY</name>
<dbReference type="EMBL" id="DXGC01000090">
    <property type="protein sequence ID" value="HIW92175.1"/>
    <property type="molecule type" value="Genomic_DNA"/>
</dbReference>
<feature type="transmembrane region" description="Helical" evidence="2">
    <location>
        <begin position="65"/>
        <end position="87"/>
    </location>
</feature>
<evidence type="ECO:0000313" key="4">
    <source>
        <dbReference type="Proteomes" id="UP000824190"/>
    </source>
</evidence>
<gene>
    <name evidence="3" type="ORF">H9870_11000</name>
</gene>
<proteinExistence type="predicted"/>